<protein>
    <submittedName>
        <fullName evidence="1">Unnamed protein product</fullName>
    </submittedName>
</protein>
<accession>A0A9W6X728</accession>
<evidence type="ECO:0000313" key="1">
    <source>
        <dbReference type="EMBL" id="GMF32821.1"/>
    </source>
</evidence>
<gene>
    <name evidence="1" type="ORF">Pfra01_000793500</name>
</gene>
<dbReference type="EMBL" id="BSXT01000710">
    <property type="protein sequence ID" value="GMF32821.1"/>
    <property type="molecule type" value="Genomic_DNA"/>
</dbReference>
<organism evidence="1 2">
    <name type="scientific">Phytophthora fragariaefolia</name>
    <dbReference type="NCBI Taxonomy" id="1490495"/>
    <lineage>
        <taxon>Eukaryota</taxon>
        <taxon>Sar</taxon>
        <taxon>Stramenopiles</taxon>
        <taxon>Oomycota</taxon>
        <taxon>Peronosporomycetes</taxon>
        <taxon>Peronosporales</taxon>
        <taxon>Peronosporaceae</taxon>
        <taxon>Phytophthora</taxon>
    </lineage>
</organism>
<reference evidence="1" key="1">
    <citation type="submission" date="2023-04" db="EMBL/GenBank/DDBJ databases">
        <title>Phytophthora fragariaefolia NBRC 109709.</title>
        <authorList>
            <person name="Ichikawa N."/>
            <person name="Sato H."/>
            <person name="Tonouchi N."/>
        </authorList>
    </citation>
    <scope>NUCLEOTIDE SEQUENCE</scope>
    <source>
        <strain evidence="1">NBRC 109709</strain>
    </source>
</reference>
<keyword evidence="2" id="KW-1185">Reference proteome</keyword>
<comment type="caution">
    <text evidence="1">The sequence shown here is derived from an EMBL/GenBank/DDBJ whole genome shotgun (WGS) entry which is preliminary data.</text>
</comment>
<evidence type="ECO:0000313" key="2">
    <source>
        <dbReference type="Proteomes" id="UP001165121"/>
    </source>
</evidence>
<sequence>MTTKIPSELSKRLQKAQAAWDNELKVLKTSVLTFEAFYNVQKRKEAAAASSSHCGSHLNVEQQKLLEGVKNLQRDVRSLRQEHGSHLTRIDADLLGLYDWTREKVASLRSL</sequence>
<name>A0A9W6X728_9STRA</name>
<dbReference type="Proteomes" id="UP001165121">
    <property type="component" value="Unassembled WGS sequence"/>
</dbReference>
<proteinExistence type="predicted"/>
<dbReference type="OrthoDB" id="62626at2759"/>
<dbReference type="AlphaFoldDB" id="A0A9W6X728"/>